<reference evidence="3" key="1">
    <citation type="journal article" date="2020" name="Stud. Mycol.">
        <title>101 Dothideomycetes genomes: a test case for predicting lifestyles and emergence of pathogens.</title>
        <authorList>
            <person name="Haridas S."/>
            <person name="Albert R."/>
            <person name="Binder M."/>
            <person name="Bloem J."/>
            <person name="Labutti K."/>
            <person name="Salamov A."/>
            <person name="Andreopoulos B."/>
            <person name="Baker S."/>
            <person name="Barry K."/>
            <person name="Bills G."/>
            <person name="Bluhm B."/>
            <person name="Cannon C."/>
            <person name="Castanera R."/>
            <person name="Culley D."/>
            <person name="Daum C."/>
            <person name="Ezra D."/>
            <person name="Gonzalez J."/>
            <person name="Henrissat B."/>
            <person name="Kuo A."/>
            <person name="Liang C."/>
            <person name="Lipzen A."/>
            <person name="Lutzoni F."/>
            <person name="Magnuson J."/>
            <person name="Mondo S."/>
            <person name="Nolan M."/>
            <person name="Ohm R."/>
            <person name="Pangilinan J."/>
            <person name="Park H.-J."/>
            <person name="Ramirez L."/>
            <person name="Alfaro M."/>
            <person name="Sun H."/>
            <person name="Tritt A."/>
            <person name="Yoshinaga Y."/>
            <person name="Zwiers L.-H."/>
            <person name="Turgeon B."/>
            <person name="Goodwin S."/>
            <person name="Spatafora J."/>
            <person name="Crous P."/>
            <person name="Grigoriev I."/>
        </authorList>
    </citation>
    <scope>NUCLEOTIDE SEQUENCE</scope>
    <source>
        <strain evidence="3">CBS 122367</strain>
    </source>
</reference>
<keyword evidence="1" id="KW-0732">Signal</keyword>
<sequence>MLLTHLWVDALCILQDDGVVTEYRDGRVKDHPYSKIMQIKIMGDIYWNAEFTLVARDGESARSGLPGIQPWSRPLRCVQLDPDCAVYAETFERTPHGSSNWSSRGWTYQEGALSKRLIYFCDTTIWFQCLRHCVGEHTGDGIHRAKKTRRERLNPEWSDQNAEAINPFHEFRKTIELKATGLGMEVYAKMVEQYTTWSLTYPDDRLGAFIGVASRLAEKTMDQIEIFGIPFLYLRFAIMWCDGPGNRLEGREYLLVTTRLGKFPSWTWTGWSIPISYHFALTAWNAYGLEFENHTRGRFDALPPRGEVRNRVWPGLVRRKGRHAPPNSLLDDDITFKGIEVAKTGRLIVGSDRESAFSFPHYHELIFDAKICGFLLSHIPVCLQNTVLVGMMKAVKLAPKEPPSPFTGLHHWFKTSINSLDDEMVIVMLVYAPHGHEPPFYGSISTGTRLAVGVVMADVWKSLRPKVTDI</sequence>
<dbReference type="AlphaFoldDB" id="A0A6G1IHB6"/>
<feature type="signal peptide" evidence="1">
    <location>
        <begin position="1"/>
        <end position="18"/>
    </location>
</feature>
<evidence type="ECO:0000259" key="2">
    <source>
        <dbReference type="Pfam" id="PF06985"/>
    </source>
</evidence>
<dbReference type="Pfam" id="PF06985">
    <property type="entry name" value="HET"/>
    <property type="match status" value="1"/>
</dbReference>
<dbReference type="PANTHER" id="PTHR33112">
    <property type="entry name" value="DOMAIN PROTEIN, PUTATIVE-RELATED"/>
    <property type="match status" value="1"/>
</dbReference>
<dbReference type="PANTHER" id="PTHR33112:SF12">
    <property type="entry name" value="HETEROKARYON INCOMPATIBILITY DOMAIN-CONTAINING PROTEIN"/>
    <property type="match status" value="1"/>
</dbReference>
<protein>
    <recommendedName>
        <fullName evidence="2">Heterokaryon incompatibility domain-containing protein</fullName>
    </recommendedName>
</protein>
<dbReference type="EMBL" id="MU005621">
    <property type="protein sequence ID" value="KAF2677525.1"/>
    <property type="molecule type" value="Genomic_DNA"/>
</dbReference>
<organism evidence="3 4">
    <name type="scientific">Lentithecium fluviatile CBS 122367</name>
    <dbReference type="NCBI Taxonomy" id="1168545"/>
    <lineage>
        <taxon>Eukaryota</taxon>
        <taxon>Fungi</taxon>
        <taxon>Dikarya</taxon>
        <taxon>Ascomycota</taxon>
        <taxon>Pezizomycotina</taxon>
        <taxon>Dothideomycetes</taxon>
        <taxon>Pleosporomycetidae</taxon>
        <taxon>Pleosporales</taxon>
        <taxon>Massarineae</taxon>
        <taxon>Lentitheciaceae</taxon>
        <taxon>Lentithecium</taxon>
    </lineage>
</organism>
<dbReference type="InterPro" id="IPR010730">
    <property type="entry name" value="HET"/>
</dbReference>
<dbReference type="OrthoDB" id="5135333at2759"/>
<evidence type="ECO:0000313" key="3">
    <source>
        <dbReference type="EMBL" id="KAF2677525.1"/>
    </source>
</evidence>
<name>A0A6G1IHB6_9PLEO</name>
<gene>
    <name evidence="3" type="ORF">K458DRAFT_158602</name>
</gene>
<keyword evidence="4" id="KW-1185">Reference proteome</keyword>
<accession>A0A6G1IHB6</accession>
<proteinExistence type="predicted"/>
<evidence type="ECO:0000313" key="4">
    <source>
        <dbReference type="Proteomes" id="UP000799291"/>
    </source>
</evidence>
<evidence type="ECO:0000256" key="1">
    <source>
        <dbReference type="SAM" id="SignalP"/>
    </source>
</evidence>
<feature type="chain" id="PRO_5026238628" description="Heterokaryon incompatibility domain-containing protein" evidence="1">
    <location>
        <begin position="19"/>
        <end position="470"/>
    </location>
</feature>
<dbReference type="Proteomes" id="UP000799291">
    <property type="component" value="Unassembled WGS sequence"/>
</dbReference>
<feature type="domain" description="Heterokaryon incompatibility" evidence="2">
    <location>
        <begin position="5"/>
        <end position="110"/>
    </location>
</feature>